<evidence type="ECO:0000313" key="3">
    <source>
        <dbReference type="EMBL" id="KAK7070354.1"/>
    </source>
</evidence>
<reference evidence="3 4" key="1">
    <citation type="submission" date="2023-11" db="EMBL/GenBank/DDBJ databases">
        <title>Halocaridina rubra genome assembly.</title>
        <authorList>
            <person name="Smith C."/>
        </authorList>
    </citation>
    <scope>NUCLEOTIDE SEQUENCE [LARGE SCALE GENOMIC DNA]</scope>
    <source>
        <strain evidence="3">EP-1</strain>
        <tissue evidence="3">Whole</tissue>
    </source>
</reference>
<evidence type="ECO:0000256" key="2">
    <source>
        <dbReference type="SAM" id="SignalP"/>
    </source>
</evidence>
<evidence type="ECO:0000256" key="1">
    <source>
        <dbReference type="SAM" id="MobiDB-lite"/>
    </source>
</evidence>
<dbReference type="AlphaFoldDB" id="A0AAN8X1K2"/>
<feature type="region of interest" description="Disordered" evidence="1">
    <location>
        <begin position="105"/>
        <end position="146"/>
    </location>
</feature>
<dbReference type="Proteomes" id="UP001381693">
    <property type="component" value="Unassembled WGS sequence"/>
</dbReference>
<comment type="caution">
    <text evidence="3">The sequence shown here is derived from an EMBL/GenBank/DDBJ whole genome shotgun (WGS) entry which is preliminary data.</text>
</comment>
<keyword evidence="4" id="KW-1185">Reference proteome</keyword>
<evidence type="ECO:0000313" key="4">
    <source>
        <dbReference type="Proteomes" id="UP001381693"/>
    </source>
</evidence>
<organism evidence="3 4">
    <name type="scientific">Halocaridina rubra</name>
    <name type="common">Hawaiian red shrimp</name>
    <dbReference type="NCBI Taxonomy" id="373956"/>
    <lineage>
        <taxon>Eukaryota</taxon>
        <taxon>Metazoa</taxon>
        <taxon>Ecdysozoa</taxon>
        <taxon>Arthropoda</taxon>
        <taxon>Crustacea</taxon>
        <taxon>Multicrustacea</taxon>
        <taxon>Malacostraca</taxon>
        <taxon>Eumalacostraca</taxon>
        <taxon>Eucarida</taxon>
        <taxon>Decapoda</taxon>
        <taxon>Pleocyemata</taxon>
        <taxon>Caridea</taxon>
        <taxon>Atyoidea</taxon>
        <taxon>Atyidae</taxon>
        <taxon>Halocaridina</taxon>
    </lineage>
</organism>
<dbReference type="EMBL" id="JAXCGZ010015410">
    <property type="protein sequence ID" value="KAK7070354.1"/>
    <property type="molecule type" value="Genomic_DNA"/>
</dbReference>
<name>A0AAN8X1K2_HALRR</name>
<keyword evidence="2" id="KW-0732">Signal</keyword>
<feature type="signal peptide" evidence="2">
    <location>
        <begin position="1"/>
        <end position="27"/>
    </location>
</feature>
<protein>
    <submittedName>
        <fullName evidence="3">Uncharacterized protein</fullName>
    </submittedName>
</protein>
<sequence length="255" mass="29007">MYSFSSIMTKFAVTVTLLLLHTSIILSASRPNARFLWEDEERFQATPSTSRERENRKLVFINNKAYDMTAAEEARVWEEFVENGEVPEADRLNRQPNMDSLKAALNPNREEAVPSEKPFSSSEKLPRESVDESTPVHKQGGGVKSSRFVADKKKAQLIEKVDDEDIQKLRDSATTQKPDEKAATEVPEETSTVRYEYTQVSVLSFLWNEIRNLGELLGREMIGSVSGTLYYLWESMVRILTANSRKVITDMSSDL</sequence>
<proteinExistence type="predicted"/>
<accession>A0AAN8X1K2</accession>
<gene>
    <name evidence="3" type="ORF">SK128_008871</name>
</gene>
<feature type="chain" id="PRO_5042920480" evidence="2">
    <location>
        <begin position="28"/>
        <end position="255"/>
    </location>
</feature>